<proteinExistence type="inferred from homology"/>
<keyword evidence="5 8" id="KW-0326">Glycosidase</keyword>
<dbReference type="Proteomes" id="UP000184436">
    <property type="component" value="Unassembled WGS sequence"/>
</dbReference>
<dbReference type="CDD" id="cd08991">
    <property type="entry name" value="GH43_HoAraf43-like"/>
    <property type="match status" value="1"/>
</dbReference>
<dbReference type="STRING" id="871325.SAMN05444349_10284"/>
<comment type="similarity">
    <text evidence="1 8">Belongs to the glycosyl hydrolase 43 family.</text>
</comment>
<keyword evidence="9" id="KW-0732">Signal</keyword>
<feature type="site" description="Important for catalytic activity, responsible for pKa modulation of the active site Glu and correct orientation of both the proton donor and substrate" evidence="7">
    <location>
        <position position="149"/>
    </location>
</feature>
<evidence type="ECO:0000256" key="4">
    <source>
        <dbReference type="ARBA" id="ARBA00023277"/>
    </source>
</evidence>
<gene>
    <name evidence="10" type="ORF">SAMN05444349_10284</name>
</gene>
<keyword evidence="3 8" id="KW-0378">Hydrolase</keyword>
<name>A0A1M4TD90_9BACE</name>
<feature type="active site" description="Proton donor" evidence="6">
    <location>
        <position position="209"/>
    </location>
</feature>
<evidence type="ECO:0000256" key="5">
    <source>
        <dbReference type="ARBA" id="ARBA00023295"/>
    </source>
</evidence>
<dbReference type="EMBL" id="FQVD01000002">
    <property type="protein sequence ID" value="SHE42354.1"/>
    <property type="molecule type" value="Genomic_DNA"/>
</dbReference>
<evidence type="ECO:0000313" key="11">
    <source>
        <dbReference type="Proteomes" id="UP000184436"/>
    </source>
</evidence>
<evidence type="ECO:0000256" key="2">
    <source>
        <dbReference type="ARBA" id="ARBA00022651"/>
    </source>
</evidence>
<dbReference type="Pfam" id="PF04616">
    <property type="entry name" value="Glyco_hydro_43"/>
    <property type="match status" value="1"/>
</dbReference>
<dbReference type="PANTHER" id="PTHR43772:SF2">
    <property type="entry name" value="PUTATIVE (AFU_ORTHOLOGUE AFUA_2G04480)-RELATED"/>
    <property type="match status" value="1"/>
</dbReference>
<dbReference type="InterPro" id="IPR052176">
    <property type="entry name" value="Glycosyl_Hydrlase_43_Enz"/>
</dbReference>
<feature type="chain" id="PRO_5030031050" evidence="9">
    <location>
        <begin position="25"/>
        <end position="327"/>
    </location>
</feature>
<dbReference type="RefSeq" id="WP_033886420.1">
    <property type="nucleotide sequence ID" value="NZ_FQVD01000002.1"/>
</dbReference>
<feature type="signal peptide" evidence="9">
    <location>
        <begin position="1"/>
        <end position="24"/>
    </location>
</feature>
<evidence type="ECO:0000313" key="10">
    <source>
        <dbReference type="EMBL" id="SHE42354.1"/>
    </source>
</evidence>
<organism evidence="10 11">
    <name type="scientific">Bacteroides faecichinchillae</name>
    <dbReference type="NCBI Taxonomy" id="871325"/>
    <lineage>
        <taxon>Bacteria</taxon>
        <taxon>Pseudomonadati</taxon>
        <taxon>Bacteroidota</taxon>
        <taxon>Bacteroidia</taxon>
        <taxon>Bacteroidales</taxon>
        <taxon>Bacteroidaceae</taxon>
        <taxon>Bacteroides</taxon>
    </lineage>
</organism>
<evidence type="ECO:0000256" key="6">
    <source>
        <dbReference type="PIRSR" id="PIRSR606710-1"/>
    </source>
</evidence>
<feature type="active site" description="Proton acceptor" evidence="6">
    <location>
        <position position="48"/>
    </location>
</feature>
<dbReference type="InterPro" id="IPR023296">
    <property type="entry name" value="Glyco_hydro_beta-prop_sf"/>
</dbReference>
<keyword evidence="4" id="KW-0119">Carbohydrate metabolism</keyword>
<protein>
    <submittedName>
        <fullName evidence="10">Glycosyl hydrolases family 43</fullName>
    </submittedName>
</protein>
<sequence>MSCNLRRLFSLLLFCSCVSFVCYGTNNDGVPRIDESCDKVSSNLPIADPYILNYDGTYYAYGTHGNGFEVYISDDLKHWKQGEKLALSPKDSWGTRWYWAPEVYYVKSKNKFYMFYSVDEHICVATSDSPEGPFVQDKKEPIWDEKSIDTSLFIDDDGTPYLYFVRFTGGNVIWVAEMKSDLKSVKKKTLKQCISAEDGWETIRDKVAEGPSILKRNGTYYLIYSANHYQSQDYAVGYATATSPLGPWKKYTGNPILRRDQKVASGLFGTGHGAPFVCNDGSYKYIFHAHWNESKVAPRTSFIADFTFSDDGVISIDGELIRPEVVK</sequence>
<evidence type="ECO:0000256" key="7">
    <source>
        <dbReference type="PIRSR" id="PIRSR606710-2"/>
    </source>
</evidence>
<keyword evidence="2" id="KW-0858">Xylan degradation</keyword>
<evidence type="ECO:0000256" key="8">
    <source>
        <dbReference type="RuleBase" id="RU361187"/>
    </source>
</evidence>
<evidence type="ECO:0000256" key="1">
    <source>
        <dbReference type="ARBA" id="ARBA00009865"/>
    </source>
</evidence>
<evidence type="ECO:0000256" key="3">
    <source>
        <dbReference type="ARBA" id="ARBA00022801"/>
    </source>
</evidence>
<accession>A0A1M4TD90</accession>
<dbReference type="AlphaFoldDB" id="A0A1M4TD90"/>
<keyword evidence="11" id="KW-1185">Reference proteome</keyword>
<dbReference type="InterPro" id="IPR006710">
    <property type="entry name" value="Glyco_hydro_43"/>
</dbReference>
<reference evidence="10 11" key="1">
    <citation type="submission" date="2016-11" db="EMBL/GenBank/DDBJ databases">
        <authorList>
            <person name="Jaros S."/>
            <person name="Januszkiewicz K."/>
            <person name="Wedrychowicz H."/>
        </authorList>
    </citation>
    <scope>NUCLEOTIDE SEQUENCE [LARGE SCALE GENOMIC DNA]</scope>
    <source>
        <strain evidence="10 11">DSM 26883</strain>
    </source>
</reference>
<dbReference type="GO" id="GO:0045493">
    <property type="term" value="P:xylan catabolic process"/>
    <property type="evidence" value="ECO:0007669"/>
    <property type="project" value="UniProtKB-KW"/>
</dbReference>
<keyword evidence="2" id="KW-0624">Polysaccharide degradation</keyword>
<dbReference type="SUPFAM" id="SSF75005">
    <property type="entry name" value="Arabinanase/levansucrase/invertase"/>
    <property type="match status" value="1"/>
</dbReference>
<dbReference type="Gene3D" id="2.115.10.20">
    <property type="entry name" value="Glycosyl hydrolase domain, family 43"/>
    <property type="match status" value="1"/>
</dbReference>
<dbReference type="PANTHER" id="PTHR43772">
    <property type="entry name" value="ENDO-1,4-BETA-XYLANASE"/>
    <property type="match status" value="1"/>
</dbReference>
<evidence type="ECO:0000256" key="9">
    <source>
        <dbReference type="SAM" id="SignalP"/>
    </source>
</evidence>
<dbReference type="GO" id="GO:0004553">
    <property type="term" value="F:hydrolase activity, hydrolyzing O-glycosyl compounds"/>
    <property type="evidence" value="ECO:0007669"/>
    <property type="project" value="InterPro"/>
</dbReference>
<dbReference type="OrthoDB" id="1016412at2"/>